<organism evidence="4 5">
    <name type="scientific">Trichonephila inaurata madagascariensis</name>
    <dbReference type="NCBI Taxonomy" id="2747483"/>
    <lineage>
        <taxon>Eukaryota</taxon>
        <taxon>Metazoa</taxon>
        <taxon>Ecdysozoa</taxon>
        <taxon>Arthropoda</taxon>
        <taxon>Chelicerata</taxon>
        <taxon>Arachnida</taxon>
        <taxon>Araneae</taxon>
        <taxon>Araneomorphae</taxon>
        <taxon>Entelegynae</taxon>
        <taxon>Araneoidea</taxon>
        <taxon>Nephilidae</taxon>
        <taxon>Trichonephila</taxon>
        <taxon>Trichonephila inaurata</taxon>
    </lineage>
</organism>
<feature type="region of interest" description="Disordered" evidence="2">
    <location>
        <begin position="113"/>
        <end position="157"/>
    </location>
</feature>
<evidence type="ECO:0000313" key="4">
    <source>
        <dbReference type="EMBL" id="GFY46029.1"/>
    </source>
</evidence>
<dbReference type="PROSITE" id="PS50158">
    <property type="entry name" value="ZF_CCHC"/>
    <property type="match status" value="1"/>
</dbReference>
<proteinExistence type="predicted"/>
<keyword evidence="1" id="KW-0862">Zinc</keyword>
<evidence type="ECO:0000256" key="2">
    <source>
        <dbReference type="SAM" id="MobiDB-lite"/>
    </source>
</evidence>
<dbReference type="OrthoDB" id="6431693at2759"/>
<comment type="caution">
    <text evidence="4">The sequence shown here is derived from an EMBL/GenBank/DDBJ whole genome shotgun (WGS) entry which is preliminary data.</text>
</comment>
<reference evidence="4" key="1">
    <citation type="submission" date="2020-08" db="EMBL/GenBank/DDBJ databases">
        <title>Multicomponent nature underlies the extraordinary mechanical properties of spider dragline silk.</title>
        <authorList>
            <person name="Kono N."/>
            <person name="Nakamura H."/>
            <person name="Mori M."/>
            <person name="Yoshida Y."/>
            <person name="Ohtoshi R."/>
            <person name="Malay A.D."/>
            <person name="Moran D.A.P."/>
            <person name="Tomita M."/>
            <person name="Numata K."/>
            <person name="Arakawa K."/>
        </authorList>
    </citation>
    <scope>NUCLEOTIDE SEQUENCE</scope>
</reference>
<keyword evidence="5" id="KW-1185">Reference proteome</keyword>
<keyword evidence="1" id="KW-0863">Zinc-finger</keyword>
<protein>
    <submittedName>
        <fullName evidence="4">CCHC-type domain-containing protein</fullName>
    </submittedName>
</protein>
<dbReference type="GO" id="GO:0008270">
    <property type="term" value="F:zinc ion binding"/>
    <property type="evidence" value="ECO:0007669"/>
    <property type="project" value="UniProtKB-KW"/>
</dbReference>
<evidence type="ECO:0000256" key="1">
    <source>
        <dbReference type="PROSITE-ProRule" id="PRU00047"/>
    </source>
</evidence>
<accession>A0A8X6X335</accession>
<dbReference type="Proteomes" id="UP000886998">
    <property type="component" value="Unassembled WGS sequence"/>
</dbReference>
<dbReference type="AlphaFoldDB" id="A0A8X6X335"/>
<feature type="domain" description="CCHC-type" evidence="3">
    <location>
        <begin position="167"/>
        <end position="182"/>
    </location>
</feature>
<sequence length="201" mass="23548">MPEDQTISHLMKGVAEDLYQVLINSEVTTVDKFVTCCREVDAMRKKRVVPLRYDRQPNVTPISMANEDLSDLIRRIVKEEIEKVLPRIVTCINDGPSDLESIIREEVRSNLTPLIREKPAPSPYSTKRTGESSWRPRPRPRQENRPTQQDTGRKSDLWHTSDNIPICIHCGRPGHVTRYCRDRRRVFSAERQRRQLDLYER</sequence>
<dbReference type="InterPro" id="IPR001878">
    <property type="entry name" value="Znf_CCHC"/>
</dbReference>
<name>A0A8X6X335_9ARAC</name>
<gene>
    <name evidence="4" type="primary">NCL1_42599</name>
    <name evidence="4" type="ORF">TNIN_156341</name>
</gene>
<keyword evidence="1" id="KW-0479">Metal-binding</keyword>
<evidence type="ECO:0000313" key="5">
    <source>
        <dbReference type="Proteomes" id="UP000886998"/>
    </source>
</evidence>
<evidence type="ECO:0000259" key="3">
    <source>
        <dbReference type="PROSITE" id="PS50158"/>
    </source>
</evidence>
<dbReference type="EMBL" id="BMAV01005181">
    <property type="protein sequence ID" value="GFY46029.1"/>
    <property type="molecule type" value="Genomic_DNA"/>
</dbReference>
<dbReference type="GO" id="GO:0003676">
    <property type="term" value="F:nucleic acid binding"/>
    <property type="evidence" value="ECO:0007669"/>
    <property type="project" value="InterPro"/>
</dbReference>